<evidence type="ECO:0000313" key="2">
    <source>
        <dbReference type="EMBL" id="CAG8558388.1"/>
    </source>
</evidence>
<dbReference type="AlphaFoldDB" id="A0A9N9BAT5"/>
<feature type="region of interest" description="Disordered" evidence="1">
    <location>
        <begin position="305"/>
        <end position="327"/>
    </location>
</feature>
<evidence type="ECO:0000256" key="1">
    <source>
        <dbReference type="SAM" id="MobiDB-lite"/>
    </source>
</evidence>
<proteinExistence type="predicted"/>
<dbReference type="EMBL" id="CAJVPK010000904">
    <property type="protein sequence ID" value="CAG8558388.1"/>
    <property type="molecule type" value="Genomic_DNA"/>
</dbReference>
<reference evidence="2" key="1">
    <citation type="submission" date="2021-06" db="EMBL/GenBank/DDBJ databases">
        <authorList>
            <person name="Kallberg Y."/>
            <person name="Tangrot J."/>
            <person name="Rosling A."/>
        </authorList>
    </citation>
    <scope>NUCLEOTIDE SEQUENCE</scope>
    <source>
        <strain evidence="2">AZ414A</strain>
    </source>
</reference>
<organism evidence="2 3">
    <name type="scientific">Diversispora eburnea</name>
    <dbReference type="NCBI Taxonomy" id="1213867"/>
    <lineage>
        <taxon>Eukaryota</taxon>
        <taxon>Fungi</taxon>
        <taxon>Fungi incertae sedis</taxon>
        <taxon>Mucoromycota</taxon>
        <taxon>Glomeromycotina</taxon>
        <taxon>Glomeromycetes</taxon>
        <taxon>Diversisporales</taxon>
        <taxon>Diversisporaceae</taxon>
        <taxon>Diversispora</taxon>
    </lineage>
</organism>
<dbReference type="SUPFAM" id="SSF52540">
    <property type="entry name" value="P-loop containing nucleoside triphosphate hydrolases"/>
    <property type="match status" value="1"/>
</dbReference>
<dbReference type="InterPro" id="IPR010982">
    <property type="entry name" value="Lambda_DNA-bd_dom_sf"/>
</dbReference>
<accession>A0A9N9BAT5</accession>
<gene>
    <name evidence="2" type="ORF">DEBURN_LOCUS7460</name>
</gene>
<evidence type="ECO:0000313" key="3">
    <source>
        <dbReference type="Proteomes" id="UP000789706"/>
    </source>
</evidence>
<sequence length="327" mass="37183">MTKNQKEKSFKEYLQEIEDPKNNQEVNYDLPENPTSLQVAKFEICQEILGYKLKKNLTRQQVADKMDLSKAETEDILFCCIEKFTLDRLVEYASRLLEPVQTKPGREWITNELILEILKKRFHNKKAEPLEYSGIRKQEKFFDLLIIDGPARTSQGTLEIAKQANLVIQPTGASLADLKPSVNEFHALVKAGINKHKLVFVLNHLATKSEEEAAREYLTLAGYSVLNHSLKEKASYRQIQNEGKSISEVSYKSLQKEAKELVKEIIKIPPSLAETTSNLQLPEVIGEKVDKRTLRRTGRTEQFATRSVLGLDQGDKSDKGGIQPVRA</sequence>
<protein>
    <submittedName>
        <fullName evidence="2">10057_t:CDS:1</fullName>
    </submittedName>
</protein>
<dbReference type="GO" id="GO:0003677">
    <property type="term" value="F:DNA binding"/>
    <property type="evidence" value="ECO:0007669"/>
    <property type="project" value="InterPro"/>
</dbReference>
<name>A0A9N9BAT5_9GLOM</name>
<dbReference type="OrthoDB" id="2416508at2759"/>
<keyword evidence="3" id="KW-1185">Reference proteome</keyword>
<dbReference type="Gene3D" id="3.40.50.300">
    <property type="entry name" value="P-loop containing nucleotide triphosphate hydrolases"/>
    <property type="match status" value="1"/>
</dbReference>
<comment type="caution">
    <text evidence="2">The sequence shown here is derived from an EMBL/GenBank/DDBJ whole genome shotgun (WGS) entry which is preliminary data.</text>
</comment>
<dbReference type="Gene3D" id="1.10.260.40">
    <property type="entry name" value="lambda repressor-like DNA-binding domains"/>
    <property type="match status" value="1"/>
</dbReference>
<dbReference type="Proteomes" id="UP000789706">
    <property type="component" value="Unassembled WGS sequence"/>
</dbReference>
<dbReference type="InterPro" id="IPR027417">
    <property type="entry name" value="P-loop_NTPase"/>
</dbReference>